<reference evidence="11" key="1">
    <citation type="submission" date="2010-10" db="EMBL/GenBank/DDBJ databases">
        <authorList>
            <consortium name="US DOE Joint Genome Institute (JGI-PGF)"/>
            <person name="Lucas S."/>
            <person name="Copeland A."/>
            <person name="Lapidus A."/>
            <person name="Bruce D."/>
            <person name="Goodwin L."/>
            <person name="Pitluck S."/>
            <person name="Kyrpides N."/>
            <person name="Mavromatis K."/>
            <person name="Detter J.C."/>
            <person name="Han C."/>
            <person name="Land M."/>
            <person name="Hauser L."/>
            <person name="Markowitz V."/>
            <person name="Cheng J.-F."/>
            <person name="Hugenholtz P."/>
            <person name="Woyke T."/>
            <person name="Wu D."/>
            <person name="Pukall R."/>
            <person name="Wahrenburg C."/>
            <person name="Brambilla E."/>
            <person name="Klenk H.-P."/>
            <person name="Eisen J.A."/>
        </authorList>
    </citation>
    <scope>NUCLEOTIDE SEQUENCE [LARGE SCALE GENOMIC DNA]</scope>
    <source>
        <strain evidence="11">DSM 13965</strain>
    </source>
</reference>
<dbReference type="InterPro" id="IPR013542">
    <property type="entry name" value="QueG_DUF1730"/>
</dbReference>
<dbReference type="eggNOG" id="COG1600">
    <property type="taxonomic scope" value="Bacteria"/>
</dbReference>
<dbReference type="SUPFAM" id="SSF48371">
    <property type="entry name" value="ARM repeat"/>
    <property type="match status" value="1"/>
</dbReference>
<dbReference type="AlphaFoldDB" id="K6Q3Y6"/>
<dbReference type="PROSITE" id="PS51379">
    <property type="entry name" value="4FE4S_FER_2"/>
    <property type="match status" value="1"/>
</dbReference>
<evidence type="ECO:0000313" key="12">
    <source>
        <dbReference type="Proteomes" id="UP000005710"/>
    </source>
</evidence>
<comment type="caution">
    <text evidence="11">The sequence shown here is derived from an EMBL/GenBank/DDBJ whole genome shotgun (WGS) entry which is preliminary data.</text>
</comment>
<evidence type="ECO:0000256" key="4">
    <source>
        <dbReference type="ARBA" id="ARBA00022723"/>
    </source>
</evidence>
<evidence type="ECO:0000256" key="6">
    <source>
        <dbReference type="ARBA" id="ARBA00023002"/>
    </source>
</evidence>
<evidence type="ECO:0000256" key="8">
    <source>
        <dbReference type="ARBA" id="ARBA00023014"/>
    </source>
</evidence>
<keyword evidence="8" id="KW-0411">Iron-sulfur</keyword>
<organism evidence="11 12">
    <name type="scientific">Thermaerobacter subterraneus DSM 13965</name>
    <dbReference type="NCBI Taxonomy" id="867903"/>
    <lineage>
        <taxon>Bacteria</taxon>
        <taxon>Bacillati</taxon>
        <taxon>Bacillota</taxon>
        <taxon>Clostridia</taxon>
        <taxon>Eubacteriales</taxon>
        <taxon>Clostridiales Family XVII. Incertae Sedis</taxon>
        <taxon>Thermaerobacter</taxon>
    </lineage>
</organism>
<keyword evidence="1" id="KW-0004">4Fe-4S</keyword>
<dbReference type="STRING" id="867903.ThesuDRAFT_01594"/>
<dbReference type="EMBL" id="AENY02000002">
    <property type="protein sequence ID" value="EKP95834.1"/>
    <property type="molecule type" value="Genomic_DNA"/>
</dbReference>
<dbReference type="InterPro" id="IPR017900">
    <property type="entry name" value="4Fe4S_Fe_S_CS"/>
</dbReference>
<keyword evidence="6" id="KW-0560">Oxidoreductase</keyword>
<protein>
    <submittedName>
        <fullName evidence="11">Fe-S protein</fullName>
    </submittedName>
</protein>
<evidence type="ECO:0000256" key="9">
    <source>
        <dbReference type="SAM" id="MobiDB-lite"/>
    </source>
</evidence>
<keyword evidence="4" id="KW-0479">Metal-binding</keyword>
<evidence type="ECO:0000259" key="10">
    <source>
        <dbReference type="PROSITE" id="PS51379"/>
    </source>
</evidence>
<evidence type="ECO:0000256" key="3">
    <source>
        <dbReference type="ARBA" id="ARBA00022694"/>
    </source>
</evidence>
<dbReference type="GO" id="GO:0051539">
    <property type="term" value="F:4 iron, 4 sulfur cluster binding"/>
    <property type="evidence" value="ECO:0007669"/>
    <property type="project" value="UniProtKB-KW"/>
</dbReference>
<evidence type="ECO:0000256" key="2">
    <source>
        <dbReference type="ARBA" id="ARBA00022490"/>
    </source>
</evidence>
<evidence type="ECO:0000256" key="5">
    <source>
        <dbReference type="ARBA" id="ARBA00022785"/>
    </source>
</evidence>
<dbReference type="Gene3D" id="3.30.70.20">
    <property type="match status" value="1"/>
</dbReference>
<evidence type="ECO:0000256" key="1">
    <source>
        <dbReference type="ARBA" id="ARBA00022485"/>
    </source>
</evidence>
<dbReference type="InterPro" id="IPR011989">
    <property type="entry name" value="ARM-like"/>
</dbReference>
<proteinExistence type="predicted"/>
<dbReference type="HOGENOM" id="CLU_030790_2_0_9"/>
<dbReference type="GO" id="GO:0052693">
    <property type="term" value="F:epoxyqueuosine reductase activity"/>
    <property type="evidence" value="ECO:0007669"/>
    <property type="project" value="TreeGrafter"/>
</dbReference>
<evidence type="ECO:0000256" key="7">
    <source>
        <dbReference type="ARBA" id="ARBA00023004"/>
    </source>
</evidence>
<dbReference type="PROSITE" id="PS00198">
    <property type="entry name" value="4FE4S_FER_1"/>
    <property type="match status" value="1"/>
</dbReference>
<feature type="region of interest" description="Disordered" evidence="9">
    <location>
        <begin position="82"/>
        <end position="111"/>
    </location>
</feature>
<dbReference type="RefSeq" id="WP_006903866.1">
    <property type="nucleotide sequence ID" value="NZ_JH976535.1"/>
</dbReference>
<dbReference type="Proteomes" id="UP000005710">
    <property type="component" value="Unassembled WGS sequence"/>
</dbReference>
<feature type="compositionally biased region" description="Basic and acidic residues" evidence="9">
    <location>
        <begin position="98"/>
        <end position="109"/>
    </location>
</feature>
<keyword evidence="12" id="KW-1185">Reference proteome</keyword>
<keyword evidence="5" id="KW-0671">Queuosine biosynthesis</keyword>
<keyword evidence="7" id="KW-0408">Iron</keyword>
<dbReference type="Pfam" id="PF08331">
    <property type="entry name" value="QueG_DUF1730"/>
    <property type="match status" value="1"/>
</dbReference>
<dbReference type="Pfam" id="PF13484">
    <property type="entry name" value="Fer4_16"/>
    <property type="match status" value="1"/>
</dbReference>
<dbReference type="PANTHER" id="PTHR30002">
    <property type="entry name" value="EPOXYQUEUOSINE REDUCTASE"/>
    <property type="match status" value="1"/>
</dbReference>
<keyword evidence="2" id="KW-0963">Cytoplasm</keyword>
<gene>
    <name evidence="11" type="ORF">ThesuDRAFT_01594</name>
</gene>
<sequence length="408" mass="43570">MACPDPAGLKRALLAEARRLGFVAAGVAAAAPQVDLEWLLRRRQAQGMATPWEDPDPARRADPSSLLPGARSVVAVAMAYDPPRTRRRAAEGQGPREGTGDRGGRREPPSLRGYVAAAGRTRSYQHVMTRRLQALGRWLEATVPGGCRWAVQVDTGPLVDRAWARQAGIGWIGKNACLIVPGAGSWVFLGELVTDVELPPDQPLADACAGCDLCLRACPTGAFLAPRQLDPRRCISFLSQKPGMLDEEERAALGQSLYGCDACQAVCPFNRRAVPGHPALRPRPGDPEDPAAPLLPDLLAMGRAAFQARYRPLTGAWRGRKAWQRNAIVALGNRGPAARPAVPALARVLLGDPRPDLRALAAWALARIGGDAAREALERARAQDPDAAVRQAAARALAEGARPARKPV</sequence>
<name>K6Q3Y6_9FIRM</name>
<dbReference type="PANTHER" id="PTHR30002:SF4">
    <property type="entry name" value="EPOXYQUEUOSINE REDUCTASE"/>
    <property type="match status" value="1"/>
</dbReference>
<accession>K6Q3Y6</accession>
<reference evidence="11" key="2">
    <citation type="submission" date="2012-10" db="EMBL/GenBank/DDBJ databases">
        <title>Improved high-quality draft of Thermaerobacter subterraneus C21, DSM 13965.</title>
        <authorList>
            <consortium name="DOE Joint Genome Institute"/>
            <person name="Eisen J."/>
            <person name="Huntemann M."/>
            <person name="Wei C.-L."/>
            <person name="Han J."/>
            <person name="Detter J.C."/>
            <person name="Han C."/>
            <person name="Tapia R."/>
            <person name="Chen A."/>
            <person name="Kyrpides N."/>
            <person name="Mavromatis K."/>
            <person name="Markowitz V."/>
            <person name="Szeto E."/>
            <person name="Ivanova N."/>
            <person name="Mikhailova N."/>
            <person name="Ovchinnikova G."/>
            <person name="Pagani I."/>
            <person name="Pati A."/>
            <person name="Goodwin L."/>
            <person name="Nordberg H.P."/>
            <person name="Cantor M.N."/>
            <person name="Hua S.X."/>
            <person name="Woyke T."/>
            <person name="Eisen J."/>
            <person name="Klenk H.-P."/>
        </authorList>
    </citation>
    <scope>NUCLEOTIDE SEQUENCE [LARGE SCALE GENOMIC DNA]</scope>
    <source>
        <strain evidence="11">DSM 13965</strain>
    </source>
</reference>
<dbReference type="Pfam" id="PF13646">
    <property type="entry name" value="HEAT_2"/>
    <property type="match status" value="1"/>
</dbReference>
<dbReference type="SUPFAM" id="SSF46548">
    <property type="entry name" value="alpha-helical ferredoxin"/>
    <property type="match status" value="1"/>
</dbReference>
<dbReference type="Gene3D" id="1.25.10.10">
    <property type="entry name" value="Leucine-rich Repeat Variant"/>
    <property type="match status" value="1"/>
</dbReference>
<dbReference type="InterPro" id="IPR016024">
    <property type="entry name" value="ARM-type_fold"/>
</dbReference>
<dbReference type="InterPro" id="IPR004453">
    <property type="entry name" value="QueG"/>
</dbReference>
<dbReference type="GO" id="GO:0008616">
    <property type="term" value="P:tRNA queuosine(34) biosynthetic process"/>
    <property type="evidence" value="ECO:0007669"/>
    <property type="project" value="UniProtKB-KW"/>
</dbReference>
<dbReference type="InterPro" id="IPR017896">
    <property type="entry name" value="4Fe4S_Fe-S-bd"/>
</dbReference>
<evidence type="ECO:0000313" key="11">
    <source>
        <dbReference type="EMBL" id="EKP95834.1"/>
    </source>
</evidence>
<feature type="domain" description="4Fe-4S ferredoxin-type" evidence="10">
    <location>
        <begin position="199"/>
        <end position="228"/>
    </location>
</feature>
<keyword evidence="3" id="KW-0819">tRNA processing</keyword>
<dbReference type="NCBIfam" id="TIGR00276">
    <property type="entry name" value="tRNA epoxyqueuosine(34) reductase QueG"/>
    <property type="match status" value="1"/>
</dbReference>
<dbReference type="GO" id="GO:0046872">
    <property type="term" value="F:metal ion binding"/>
    <property type="evidence" value="ECO:0007669"/>
    <property type="project" value="UniProtKB-KW"/>
</dbReference>